<dbReference type="Gene3D" id="3.30.200.20">
    <property type="entry name" value="Phosphorylase Kinase, domain 1"/>
    <property type="match status" value="1"/>
</dbReference>
<dbReference type="PROSITE" id="PS00107">
    <property type="entry name" value="PROTEIN_KINASE_ATP"/>
    <property type="match status" value="1"/>
</dbReference>
<comment type="catalytic activity">
    <reaction evidence="10">
        <text>L-tyrosyl-[protein] + ATP = O-phospho-L-tyrosyl-[protein] + ADP + H(+)</text>
        <dbReference type="Rhea" id="RHEA:10596"/>
        <dbReference type="Rhea" id="RHEA-COMP:10136"/>
        <dbReference type="Rhea" id="RHEA-COMP:20101"/>
        <dbReference type="ChEBI" id="CHEBI:15378"/>
        <dbReference type="ChEBI" id="CHEBI:30616"/>
        <dbReference type="ChEBI" id="CHEBI:46858"/>
        <dbReference type="ChEBI" id="CHEBI:61978"/>
        <dbReference type="ChEBI" id="CHEBI:456216"/>
        <dbReference type="EC" id="2.7.12.2"/>
    </reaction>
</comment>
<dbReference type="AlphaFoldDB" id="A0A8T2U897"/>
<dbReference type="OrthoDB" id="10252354at2759"/>
<dbReference type="PANTHER" id="PTHR48013:SF32">
    <property type="entry name" value="MITOGEN-ACTIVATED PROTEIN KINASE KINASE 2-LIKE"/>
    <property type="match status" value="1"/>
</dbReference>
<dbReference type="InterPro" id="IPR011009">
    <property type="entry name" value="Kinase-like_dom_sf"/>
</dbReference>
<dbReference type="SMART" id="SM00220">
    <property type="entry name" value="S_TKc"/>
    <property type="match status" value="1"/>
</dbReference>
<evidence type="ECO:0000256" key="6">
    <source>
        <dbReference type="ARBA" id="ARBA00038035"/>
    </source>
</evidence>
<evidence type="ECO:0000313" key="15">
    <source>
        <dbReference type="Proteomes" id="UP000825935"/>
    </source>
</evidence>
<comment type="similarity">
    <text evidence="6">Belongs to the protein kinase superfamily. STE Ser/Thr protein kinase family. MAP kinase kinase subfamily.</text>
</comment>
<dbReference type="EMBL" id="CM035414">
    <property type="protein sequence ID" value="KAH7429815.1"/>
    <property type="molecule type" value="Genomic_DNA"/>
</dbReference>
<evidence type="ECO:0000259" key="13">
    <source>
        <dbReference type="PROSITE" id="PS50011"/>
    </source>
</evidence>
<evidence type="ECO:0000256" key="9">
    <source>
        <dbReference type="ARBA" id="ARBA00049299"/>
    </source>
</evidence>
<dbReference type="SUPFAM" id="SSF56112">
    <property type="entry name" value="Protein kinase-like (PK-like)"/>
    <property type="match status" value="1"/>
</dbReference>
<comment type="catalytic activity">
    <reaction evidence="8">
        <text>L-seryl-[protein] + ATP = O-phospho-L-seryl-[protein] + ADP + H(+)</text>
        <dbReference type="Rhea" id="RHEA:17989"/>
        <dbReference type="Rhea" id="RHEA-COMP:9863"/>
        <dbReference type="Rhea" id="RHEA-COMP:11604"/>
        <dbReference type="ChEBI" id="CHEBI:15378"/>
        <dbReference type="ChEBI" id="CHEBI:29999"/>
        <dbReference type="ChEBI" id="CHEBI:30616"/>
        <dbReference type="ChEBI" id="CHEBI:83421"/>
        <dbReference type="ChEBI" id="CHEBI:456216"/>
        <dbReference type="EC" id="2.7.12.2"/>
    </reaction>
</comment>
<dbReference type="InterPro" id="IPR000719">
    <property type="entry name" value="Prot_kinase_dom"/>
</dbReference>
<gene>
    <name evidence="14" type="ORF">KP509_09G067600</name>
</gene>
<keyword evidence="4" id="KW-0418">Kinase</keyword>
<dbReference type="InterPro" id="IPR008271">
    <property type="entry name" value="Ser/Thr_kinase_AS"/>
</dbReference>
<evidence type="ECO:0000256" key="7">
    <source>
        <dbReference type="ARBA" id="ARBA00038999"/>
    </source>
</evidence>
<dbReference type="FunFam" id="3.30.200.20:FF:000716">
    <property type="entry name" value="Mitogen-activated protein kinase kinase 1"/>
    <property type="match status" value="1"/>
</dbReference>
<dbReference type="GO" id="GO:0005524">
    <property type="term" value="F:ATP binding"/>
    <property type="evidence" value="ECO:0007669"/>
    <property type="project" value="UniProtKB-UniRule"/>
</dbReference>
<dbReference type="Gene3D" id="1.10.510.10">
    <property type="entry name" value="Transferase(Phosphotransferase) domain 1"/>
    <property type="match status" value="1"/>
</dbReference>
<proteinExistence type="inferred from homology"/>
<dbReference type="GO" id="GO:0004674">
    <property type="term" value="F:protein serine/threonine kinase activity"/>
    <property type="evidence" value="ECO:0007669"/>
    <property type="project" value="UniProtKB-KW"/>
</dbReference>
<dbReference type="Pfam" id="PF00069">
    <property type="entry name" value="Pkinase"/>
    <property type="match status" value="1"/>
</dbReference>
<evidence type="ECO:0000256" key="10">
    <source>
        <dbReference type="ARBA" id="ARBA00051693"/>
    </source>
</evidence>
<sequence length="308" mass="34479">MSKRKPHIKVHVAPQETSISNYLTASGTFQDGDLILNRNGLRVLSQTTPAVSQSHDSKFSLEDLETVKVLGKGSGGVVQLVCHKWTGQLYAVKVIQMNIEETVRKQIVRELKINKGLQNDYVVICYHACYNNGIISILLEYMDGGSLADVLKCCKTIPEHLLAVVCRQVLKGLLYLHQERHVIHRDLKPSNLLVNHKGEVKITDFGVSAVLTSTAGQRDTFIGTYKYMSPERVSGDTHSYDSDVWSLGLVLLECALGYFPYVPAEGNEGWLNFYELLDVIVRQPPPSAPRDQFSQEFCSFISVWLVLP</sequence>
<comment type="catalytic activity">
    <reaction evidence="9">
        <text>L-threonyl-[protein] + ATP = O-phospho-L-threonyl-[protein] + ADP + H(+)</text>
        <dbReference type="Rhea" id="RHEA:46608"/>
        <dbReference type="Rhea" id="RHEA-COMP:11060"/>
        <dbReference type="Rhea" id="RHEA-COMP:11605"/>
        <dbReference type="ChEBI" id="CHEBI:15378"/>
        <dbReference type="ChEBI" id="CHEBI:30013"/>
        <dbReference type="ChEBI" id="CHEBI:30616"/>
        <dbReference type="ChEBI" id="CHEBI:61977"/>
        <dbReference type="ChEBI" id="CHEBI:456216"/>
        <dbReference type="EC" id="2.7.12.2"/>
    </reaction>
</comment>
<feature type="binding site" evidence="11">
    <location>
        <position position="93"/>
    </location>
    <ligand>
        <name>ATP</name>
        <dbReference type="ChEBI" id="CHEBI:30616"/>
    </ligand>
</feature>
<keyword evidence="1 12" id="KW-0723">Serine/threonine-protein kinase</keyword>
<keyword evidence="5 11" id="KW-0067">ATP-binding</keyword>
<keyword evidence="15" id="KW-1185">Reference proteome</keyword>
<evidence type="ECO:0000256" key="8">
    <source>
        <dbReference type="ARBA" id="ARBA00049014"/>
    </source>
</evidence>
<evidence type="ECO:0000256" key="3">
    <source>
        <dbReference type="ARBA" id="ARBA00022741"/>
    </source>
</evidence>
<keyword evidence="2" id="KW-0808">Transferase</keyword>
<feature type="domain" description="Protein kinase" evidence="13">
    <location>
        <begin position="64"/>
        <end position="308"/>
    </location>
</feature>
<evidence type="ECO:0000256" key="11">
    <source>
        <dbReference type="PROSITE-ProRule" id="PRU10141"/>
    </source>
</evidence>
<comment type="caution">
    <text evidence="14">The sequence shown here is derived from an EMBL/GenBank/DDBJ whole genome shotgun (WGS) entry which is preliminary data.</text>
</comment>
<dbReference type="OMA" id="WVINCEV"/>
<evidence type="ECO:0000256" key="12">
    <source>
        <dbReference type="RuleBase" id="RU000304"/>
    </source>
</evidence>
<name>A0A8T2U897_CERRI</name>
<evidence type="ECO:0000313" key="14">
    <source>
        <dbReference type="EMBL" id="KAH7429815.1"/>
    </source>
</evidence>
<dbReference type="PROSITE" id="PS50011">
    <property type="entry name" value="PROTEIN_KINASE_DOM"/>
    <property type="match status" value="1"/>
</dbReference>
<dbReference type="InterPro" id="IPR017441">
    <property type="entry name" value="Protein_kinase_ATP_BS"/>
</dbReference>
<dbReference type="PROSITE" id="PS00108">
    <property type="entry name" value="PROTEIN_KINASE_ST"/>
    <property type="match status" value="1"/>
</dbReference>
<reference evidence="14" key="1">
    <citation type="submission" date="2021-08" db="EMBL/GenBank/DDBJ databases">
        <title>WGS assembly of Ceratopteris richardii.</title>
        <authorList>
            <person name="Marchant D.B."/>
            <person name="Chen G."/>
            <person name="Jenkins J."/>
            <person name="Shu S."/>
            <person name="Leebens-Mack J."/>
            <person name="Grimwood J."/>
            <person name="Schmutz J."/>
            <person name="Soltis P."/>
            <person name="Soltis D."/>
            <person name="Chen Z.-H."/>
        </authorList>
    </citation>
    <scope>NUCLEOTIDE SEQUENCE</scope>
    <source>
        <strain evidence="14">Whitten #5841</strain>
        <tissue evidence="14">Leaf</tissue>
    </source>
</reference>
<dbReference type="EC" id="2.7.12.2" evidence="7"/>
<dbReference type="Proteomes" id="UP000825935">
    <property type="component" value="Chromosome 9"/>
</dbReference>
<keyword evidence="3 11" id="KW-0547">Nucleotide-binding</keyword>
<dbReference type="PANTHER" id="PTHR48013">
    <property type="entry name" value="DUAL SPECIFICITY MITOGEN-ACTIVATED PROTEIN KINASE KINASE 5-RELATED"/>
    <property type="match status" value="1"/>
</dbReference>
<organism evidence="14 15">
    <name type="scientific">Ceratopteris richardii</name>
    <name type="common">Triangle waterfern</name>
    <dbReference type="NCBI Taxonomy" id="49495"/>
    <lineage>
        <taxon>Eukaryota</taxon>
        <taxon>Viridiplantae</taxon>
        <taxon>Streptophyta</taxon>
        <taxon>Embryophyta</taxon>
        <taxon>Tracheophyta</taxon>
        <taxon>Polypodiopsida</taxon>
        <taxon>Polypodiidae</taxon>
        <taxon>Polypodiales</taxon>
        <taxon>Pteridineae</taxon>
        <taxon>Pteridaceae</taxon>
        <taxon>Parkerioideae</taxon>
        <taxon>Ceratopteris</taxon>
    </lineage>
</organism>
<evidence type="ECO:0000256" key="1">
    <source>
        <dbReference type="ARBA" id="ARBA00022527"/>
    </source>
</evidence>
<accession>A0A8T2U897</accession>
<protein>
    <recommendedName>
        <fullName evidence="7">mitogen-activated protein kinase kinase</fullName>
        <ecNumber evidence="7">2.7.12.2</ecNumber>
    </recommendedName>
</protein>
<evidence type="ECO:0000256" key="4">
    <source>
        <dbReference type="ARBA" id="ARBA00022777"/>
    </source>
</evidence>
<dbReference type="CDD" id="cd06623">
    <property type="entry name" value="PKc_MAPKK_plant_like"/>
    <property type="match status" value="1"/>
</dbReference>
<dbReference type="GO" id="GO:0051707">
    <property type="term" value="P:response to other organism"/>
    <property type="evidence" value="ECO:0007669"/>
    <property type="project" value="UniProtKB-ARBA"/>
</dbReference>
<evidence type="ECO:0000256" key="5">
    <source>
        <dbReference type="ARBA" id="ARBA00022840"/>
    </source>
</evidence>
<evidence type="ECO:0000256" key="2">
    <source>
        <dbReference type="ARBA" id="ARBA00022679"/>
    </source>
</evidence>
<dbReference type="GO" id="GO:0004708">
    <property type="term" value="F:MAP kinase kinase activity"/>
    <property type="evidence" value="ECO:0007669"/>
    <property type="project" value="UniProtKB-EC"/>
</dbReference>